<protein>
    <submittedName>
        <fullName evidence="3">Amidohydrolase</fullName>
    </submittedName>
</protein>
<dbReference type="Proteomes" id="UP000238442">
    <property type="component" value="Chromosome"/>
</dbReference>
<feature type="domain" description="Amidohydrolase-related" evidence="2">
    <location>
        <begin position="841"/>
        <end position="931"/>
    </location>
</feature>
<dbReference type="GO" id="GO:0016810">
    <property type="term" value="F:hydrolase activity, acting on carbon-nitrogen (but not peptide) bonds"/>
    <property type="evidence" value="ECO:0007669"/>
    <property type="project" value="InterPro"/>
</dbReference>
<dbReference type="InterPro" id="IPR006680">
    <property type="entry name" value="Amidohydro-rel"/>
</dbReference>
<keyword evidence="3" id="KW-0378">Hydrolase</keyword>
<keyword evidence="1" id="KW-0732">Signal</keyword>
<dbReference type="InterPro" id="IPR032466">
    <property type="entry name" value="Metal_Hydrolase"/>
</dbReference>
<evidence type="ECO:0000256" key="1">
    <source>
        <dbReference type="SAM" id="SignalP"/>
    </source>
</evidence>
<proteinExistence type="predicted"/>
<feature type="chain" id="PRO_5015392047" evidence="1">
    <location>
        <begin position="20"/>
        <end position="985"/>
    </location>
</feature>
<organism evidence="3 4">
    <name type="scientific">Pukyongia salina</name>
    <dbReference type="NCBI Taxonomy" id="2094025"/>
    <lineage>
        <taxon>Bacteria</taxon>
        <taxon>Pseudomonadati</taxon>
        <taxon>Bacteroidota</taxon>
        <taxon>Flavobacteriia</taxon>
        <taxon>Flavobacteriales</taxon>
        <taxon>Flavobacteriaceae</taxon>
        <taxon>Pukyongia</taxon>
    </lineage>
</organism>
<reference evidence="3 4" key="1">
    <citation type="submission" date="2018-02" db="EMBL/GenBank/DDBJ databases">
        <title>Genomic analysis of the strain RR4-38 isolated from a seawater recirculating aquaculture system.</title>
        <authorList>
            <person name="Kim Y.-S."/>
            <person name="Jang Y.H."/>
            <person name="Kim K.-H."/>
        </authorList>
    </citation>
    <scope>NUCLEOTIDE SEQUENCE [LARGE SCALE GENOMIC DNA]</scope>
    <source>
        <strain evidence="3 4">RR4-38</strain>
    </source>
</reference>
<dbReference type="Gene3D" id="2.30.40.10">
    <property type="entry name" value="Urease, subunit C, domain 1"/>
    <property type="match status" value="1"/>
</dbReference>
<gene>
    <name evidence="3" type="ORF">C5O00_00755</name>
</gene>
<dbReference type="OrthoDB" id="9802793at2"/>
<dbReference type="InterPro" id="IPR051781">
    <property type="entry name" value="Metallo-dep_Hydrolase"/>
</dbReference>
<feature type="signal peptide" evidence="1">
    <location>
        <begin position="1"/>
        <end position="19"/>
    </location>
</feature>
<dbReference type="RefSeq" id="WP_105214047.1">
    <property type="nucleotide sequence ID" value="NZ_CP027062.1"/>
</dbReference>
<dbReference type="PANTHER" id="PTHR43135:SF3">
    <property type="entry name" value="ALPHA-D-RIBOSE 1-METHYLPHOSPHONATE 5-TRIPHOSPHATE DIPHOSPHATASE"/>
    <property type="match status" value="1"/>
</dbReference>
<evidence type="ECO:0000313" key="4">
    <source>
        <dbReference type="Proteomes" id="UP000238442"/>
    </source>
</evidence>
<sequence length="985" mass="109047">MKKLSLVVVVFFSFSFAFAQDYFPKNDGVKEKNTNYTAFTNAKIYITPTQIVENGTLLIRDGKVVASGKSVTIPKNTIVIDLEGKHIYPSFIDPYTGFGVEKPKRAQGQGRSPQYDASRKGFYWNDHIMPENKVIAKFEYDKKKASDFRKAGFGVVNTHIMDGIARGTGVLVALNDEDDAATRILDDASAQFFSFSKSVTSRQSYPSSLMGSMALLRQLHWDLDWYAKGNTNTKDRSLDALLANKGLPAIIEAGNKSNDLRADKISDQFNLNYIIVGGGDEYELIDEIKATNAQYIIPLNFPDAYDVSDPFAAKYISLEDMRNWNQAPVNPKALSDKGVTFALTTHELKSPSELQGKMKKAFEYGFDKTQALKALTTIPAQLLGKSDKLGTLQPGRYANFLITSGDVFDGETTMYENWVQGRKHVITDMGQKDIRGKYSLNAGGKTYELDISGAAGKPKAEVKLGETKFPAKLEYSDNWVVLSFKDEEKGESFRSTAIIPNTGNNISGKMVLPTGLETSFTAVRTGDAEASEKKDKEKESTVEMVPVTFPNVGYGFKSKPQPQNILFKNATVWTSETAGVLPNTDVLVKNGKISKVGKNLSAAGATVVDATGKHLTAGIIDEHSHIAALSINESGHNSSAEVTIEDVVDPEDIDIYRNLAGGVTSIQVLHGSANPIGGRSAILKLKWGENAENLIYDNSPKFIKFALGENVKQSNWQSFSRFPQTRMGVEQLYVNYFNRAKEYDAKKKSGQPFRYDEEMEVLAEILNGERFISCHSYVQSEINMLMKVAEKFNFRVNTFTHILEGYKVADKMAAHGVGGSTFSDWWAYKYEVNDAIPYNAAIMASQGVTVAINSDDGEMSRRLNQEAAKSVKYGGMSEEEAWKMVTINPAKLLHLDDRTGSIKEGKDADLVLWSDHPLSVYAKAEKTMIDGTVYFDIEKDKAQRQAIQAERAKLINMMLAEKNGGGKTQAPRGKEKIRFECETIN</sequence>
<dbReference type="SUPFAM" id="SSF51338">
    <property type="entry name" value="Composite domain of metallo-dependent hydrolases"/>
    <property type="match status" value="2"/>
</dbReference>
<dbReference type="Pfam" id="PF01979">
    <property type="entry name" value="Amidohydro_1"/>
    <property type="match status" value="2"/>
</dbReference>
<dbReference type="EMBL" id="CP027062">
    <property type="protein sequence ID" value="AVI49769.1"/>
    <property type="molecule type" value="Genomic_DNA"/>
</dbReference>
<feature type="domain" description="Amidohydrolase-related" evidence="2">
    <location>
        <begin position="331"/>
        <end position="411"/>
    </location>
</feature>
<dbReference type="PANTHER" id="PTHR43135">
    <property type="entry name" value="ALPHA-D-RIBOSE 1-METHYLPHOSPHONATE 5-TRIPHOSPHATE DIPHOSPHATASE"/>
    <property type="match status" value="1"/>
</dbReference>
<dbReference type="InterPro" id="IPR011059">
    <property type="entry name" value="Metal-dep_hydrolase_composite"/>
</dbReference>
<evidence type="ECO:0000259" key="2">
    <source>
        <dbReference type="Pfam" id="PF01979"/>
    </source>
</evidence>
<dbReference type="Gene3D" id="3.20.20.140">
    <property type="entry name" value="Metal-dependent hydrolases"/>
    <property type="match status" value="2"/>
</dbReference>
<evidence type="ECO:0000313" key="3">
    <source>
        <dbReference type="EMBL" id="AVI49769.1"/>
    </source>
</evidence>
<dbReference type="AlphaFoldDB" id="A0A2S0HSU2"/>
<accession>A0A2S0HSU2</accession>
<name>A0A2S0HSU2_9FLAO</name>
<keyword evidence="4" id="KW-1185">Reference proteome</keyword>
<dbReference type="KEGG" id="aue:C5O00_00755"/>
<dbReference type="CDD" id="cd01309">
    <property type="entry name" value="Met_dep_hydrolase_C"/>
    <property type="match status" value="1"/>
</dbReference>
<dbReference type="SUPFAM" id="SSF51556">
    <property type="entry name" value="Metallo-dependent hydrolases"/>
    <property type="match status" value="2"/>
</dbReference>